<dbReference type="Proteomes" id="UP000222542">
    <property type="component" value="Unassembled WGS sequence"/>
</dbReference>
<keyword evidence="1" id="KW-0521">NADP</keyword>
<dbReference type="Gene3D" id="3.40.50.720">
    <property type="entry name" value="NAD(P)-binding Rossmann-like Domain"/>
    <property type="match status" value="1"/>
</dbReference>
<dbReference type="Gramene" id="PHT72162">
    <property type="protein sequence ID" value="PHT72162"/>
    <property type="gene ID" value="T459_22947"/>
</dbReference>
<dbReference type="PANTHER" id="PTHR42898">
    <property type="entry name" value="TROPINONE REDUCTASE"/>
    <property type="match status" value="1"/>
</dbReference>
<name>A0A2G2YQY7_CAPAN</name>
<organism evidence="3 4">
    <name type="scientific">Capsicum annuum</name>
    <name type="common">Capsicum pepper</name>
    <dbReference type="NCBI Taxonomy" id="4072"/>
    <lineage>
        <taxon>Eukaryota</taxon>
        <taxon>Viridiplantae</taxon>
        <taxon>Streptophyta</taxon>
        <taxon>Embryophyta</taxon>
        <taxon>Tracheophyta</taxon>
        <taxon>Spermatophyta</taxon>
        <taxon>Magnoliopsida</taxon>
        <taxon>eudicotyledons</taxon>
        <taxon>Gunneridae</taxon>
        <taxon>Pentapetalae</taxon>
        <taxon>asterids</taxon>
        <taxon>lamiids</taxon>
        <taxon>Solanales</taxon>
        <taxon>Solanaceae</taxon>
        <taxon>Solanoideae</taxon>
        <taxon>Capsiceae</taxon>
        <taxon>Capsicum</taxon>
    </lineage>
</organism>
<protein>
    <submittedName>
        <fullName evidence="3">Tropinone reductase 2</fullName>
    </submittedName>
</protein>
<dbReference type="InterPro" id="IPR036291">
    <property type="entry name" value="NAD(P)-bd_dom_sf"/>
</dbReference>
<dbReference type="InterPro" id="IPR002347">
    <property type="entry name" value="SDR_fam"/>
</dbReference>
<proteinExistence type="predicted"/>
<dbReference type="Pfam" id="PF00106">
    <property type="entry name" value="adh_short"/>
    <property type="match status" value="1"/>
</dbReference>
<dbReference type="GO" id="GO:0016491">
    <property type="term" value="F:oxidoreductase activity"/>
    <property type="evidence" value="ECO:0007669"/>
    <property type="project" value="UniProtKB-KW"/>
</dbReference>
<evidence type="ECO:0000313" key="3">
    <source>
        <dbReference type="EMBL" id="PHT72162.1"/>
    </source>
</evidence>
<evidence type="ECO:0000256" key="1">
    <source>
        <dbReference type="ARBA" id="ARBA00022857"/>
    </source>
</evidence>
<dbReference type="EMBL" id="AYRZ02000009">
    <property type="protein sequence ID" value="PHT72162.1"/>
    <property type="molecule type" value="Genomic_DNA"/>
</dbReference>
<dbReference type="InterPro" id="IPR045000">
    <property type="entry name" value="TR"/>
</dbReference>
<keyword evidence="4" id="KW-1185">Reference proteome</keyword>
<dbReference type="STRING" id="4072.A0A2G2YQY7"/>
<accession>A0A2G2YQY7</accession>
<reference evidence="3 4" key="2">
    <citation type="journal article" date="2017" name="Genome Biol.">
        <title>New reference genome sequences of hot pepper reveal the massive evolution of plant disease-resistance genes by retroduplication.</title>
        <authorList>
            <person name="Kim S."/>
            <person name="Park J."/>
            <person name="Yeom S.I."/>
            <person name="Kim Y.M."/>
            <person name="Seo E."/>
            <person name="Kim K.T."/>
            <person name="Kim M.S."/>
            <person name="Lee J.M."/>
            <person name="Cheong K."/>
            <person name="Shin H.S."/>
            <person name="Kim S.B."/>
            <person name="Han K."/>
            <person name="Lee J."/>
            <person name="Park M."/>
            <person name="Lee H.A."/>
            <person name="Lee H.Y."/>
            <person name="Lee Y."/>
            <person name="Oh S."/>
            <person name="Lee J.H."/>
            <person name="Choi E."/>
            <person name="Choi E."/>
            <person name="Lee S.E."/>
            <person name="Jeon J."/>
            <person name="Kim H."/>
            <person name="Choi G."/>
            <person name="Song H."/>
            <person name="Lee J."/>
            <person name="Lee S.C."/>
            <person name="Kwon J.K."/>
            <person name="Lee H.Y."/>
            <person name="Koo N."/>
            <person name="Hong Y."/>
            <person name="Kim R.W."/>
            <person name="Kang W.H."/>
            <person name="Huh J.H."/>
            <person name="Kang B.C."/>
            <person name="Yang T.J."/>
            <person name="Lee Y.H."/>
            <person name="Bennetzen J.L."/>
            <person name="Choi D."/>
        </authorList>
    </citation>
    <scope>NUCLEOTIDE SEQUENCE [LARGE SCALE GENOMIC DNA]</scope>
    <source>
        <strain evidence="4">cv. CM334</strain>
    </source>
</reference>
<dbReference type="AlphaFoldDB" id="A0A2G2YQY7"/>
<dbReference type="PANTHER" id="PTHR42898:SF79">
    <property type="entry name" value="NAD(P)-BINDING ROSSMANN-FOLD PROTEIN"/>
    <property type="match status" value="1"/>
</dbReference>
<dbReference type="OMA" id="SAINTMM"/>
<dbReference type="SUPFAM" id="SSF51735">
    <property type="entry name" value="NAD(P)-binding Rossmann-fold domains"/>
    <property type="match status" value="1"/>
</dbReference>
<gene>
    <name evidence="3" type="ORF">T459_22947</name>
</gene>
<reference evidence="3 4" key="1">
    <citation type="journal article" date="2014" name="Nat. Genet.">
        <title>Genome sequence of the hot pepper provides insights into the evolution of pungency in Capsicum species.</title>
        <authorList>
            <person name="Kim S."/>
            <person name="Park M."/>
            <person name="Yeom S.I."/>
            <person name="Kim Y.M."/>
            <person name="Lee J.M."/>
            <person name="Lee H.A."/>
            <person name="Seo E."/>
            <person name="Choi J."/>
            <person name="Cheong K."/>
            <person name="Kim K.T."/>
            <person name="Jung K."/>
            <person name="Lee G.W."/>
            <person name="Oh S.K."/>
            <person name="Bae C."/>
            <person name="Kim S.B."/>
            <person name="Lee H.Y."/>
            <person name="Kim S.Y."/>
            <person name="Kim M.S."/>
            <person name="Kang B.C."/>
            <person name="Jo Y.D."/>
            <person name="Yang H.B."/>
            <person name="Jeong H.J."/>
            <person name="Kang W.H."/>
            <person name="Kwon J.K."/>
            <person name="Shin C."/>
            <person name="Lim J.Y."/>
            <person name="Park J.H."/>
            <person name="Huh J.H."/>
            <person name="Kim J.S."/>
            <person name="Kim B.D."/>
            <person name="Cohen O."/>
            <person name="Paran I."/>
            <person name="Suh M.C."/>
            <person name="Lee S.B."/>
            <person name="Kim Y.K."/>
            <person name="Shin Y."/>
            <person name="Noh S.J."/>
            <person name="Park J."/>
            <person name="Seo Y.S."/>
            <person name="Kwon S.Y."/>
            <person name="Kim H.A."/>
            <person name="Park J.M."/>
            <person name="Kim H.J."/>
            <person name="Choi S.B."/>
            <person name="Bosland P.W."/>
            <person name="Reeves G."/>
            <person name="Jo S.H."/>
            <person name="Lee B.W."/>
            <person name="Cho H.T."/>
            <person name="Choi H.S."/>
            <person name="Lee M.S."/>
            <person name="Yu Y."/>
            <person name="Do Choi Y."/>
            <person name="Park B.S."/>
            <person name="van Deynze A."/>
            <person name="Ashrafi H."/>
            <person name="Hill T."/>
            <person name="Kim W.T."/>
            <person name="Pai H.S."/>
            <person name="Ahn H.K."/>
            <person name="Yeam I."/>
            <person name="Giovannoni J.J."/>
            <person name="Rose J.K."/>
            <person name="Sorensen I."/>
            <person name="Lee S.J."/>
            <person name="Kim R.W."/>
            <person name="Choi I.Y."/>
            <person name="Choi B.S."/>
            <person name="Lim J.S."/>
            <person name="Lee Y.H."/>
            <person name="Choi D."/>
        </authorList>
    </citation>
    <scope>NUCLEOTIDE SEQUENCE [LARGE SCALE GENOMIC DNA]</scope>
    <source>
        <strain evidence="4">cv. CM334</strain>
    </source>
</reference>
<evidence type="ECO:0000256" key="2">
    <source>
        <dbReference type="ARBA" id="ARBA00023002"/>
    </source>
</evidence>
<comment type="caution">
    <text evidence="3">The sequence shown here is derived from an EMBL/GenBank/DDBJ whole genome shotgun (WGS) entry which is preliminary data.</text>
</comment>
<sequence length="109" mass="11834">MEADGRWTLQGNTAIVTGGTLGIGHSMHAIVEERASFGENVYTCSGNLMELEEGLLQWKAKGFKVGGSVCDLLSRSQGEIFMDNVSSYFDGKIHILVSSINVFSTKKKC</sequence>
<evidence type="ECO:0000313" key="4">
    <source>
        <dbReference type="Proteomes" id="UP000222542"/>
    </source>
</evidence>
<keyword evidence="2" id="KW-0560">Oxidoreductase</keyword>